<proteinExistence type="predicted"/>
<organism evidence="1">
    <name type="scientific">marine sediment metagenome</name>
    <dbReference type="NCBI Taxonomy" id="412755"/>
    <lineage>
        <taxon>unclassified sequences</taxon>
        <taxon>metagenomes</taxon>
        <taxon>ecological metagenomes</taxon>
    </lineage>
</organism>
<gene>
    <name evidence="1" type="ORF">S03H2_19585</name>
</gene>
<accession>X1HLD8</accession>
<reference evidence="1" key="1">
    <citation type="journal article" date="2014" name="Front. Microbiol.">
        <title>High frequency of phylogenetically diverse reductive dehalogenase-homologous genes in deep subseafloor sedimentary metagenomes.</title>
        <authorList>
            <person name="Kawai M."/>
            <person name="Futagami T."/>
            <person name="Toyoda A."/>
            <person name="Takaki Y."/>
            <person name="Nishi S."/>
            <person name="Hori S."/>
            <person name="Arai W."/>
            <person name="Tsubouchi T."/>
            <person name="Morono Y."/>
            <person name="Uchiyama I."/>
            <person name="Ito T."/>
            <person name="Fujiyama A."/>
            <person name="Inagaki F."/>
            <person name="Takami H."/>
        </authorList>
    </citation>
    <scope>NUCLEOTIDE SEQUENCE</scope>
    <source>
        <strain evidence="1">Expedition CK06-06</strain>
    </source>
</reference>
<dbReference type="EMBL" id="BARU01010240">
    <property type="protein sequence ID" value="GAH46108.1"/>
    <property type="molecule type" value="Genomic_DNA"/>
</dbReference>
<name>X1HLD8_9ZZZZ</name>
<evidence type="ECO:0000313" key="1">
    <source>
        <dbReference type="EMBL" id="GAH46108.1"/>
    </source>
</evidence>
<dbReference type="AlphaFoldDB" id="X1HLD8"/>
<sequence length="93" mass="10413">MWPFRKKKLVRCPRVICNFLNWLNTDVEAELETARKKDKILELECVRKNKCPDCKVKGKILAGPCGGISMNVKCGACGSEFNITPFGVVQPIS</sequence>
<comment type="caution">
    <text evidence="1">The sequence shown here is derived from an EMBL/GenBank/DDBJ whole genome shotgun (WGS) entry which is preliminary data.</text>
</comment>
<protein>
    <submittedName>
        <fullName evidence="1">Uncharacterized protein</fullName>
    </submittedName>
</protein>